<dbReference type="STRING" id="669874.A0A1E4TZZ3"/>
<reference evidence="12" key="1">
    <citation type="submission" date="2016-05" db="EMBL/GenBank/DDBJ databases">
        <title>Comparative genomics of biotechnologically important yeasts.</title>
        <authorList>
            <consortium name="DOE Joint Genome Institute"/>
            <person name="Riley R."/>
            <person name="Haridas S."/>
            <person name="Wolfe K.H."/>
            <person name="Lopes M.R."/>
            <person name="Hittinger C.T."/>
            <person name="Goker M."/>
            <person name="Salamov A."/>
            <person name="Wisecaver J."/>
            <person name="Long T.M."/>
            <person name="Aerts A.L."/>
            <person name="Barry K."/>
            <person name="Choi C."/>
            <person name="Clum A."/>
            <person name="Coughlan A.Y."/>
            <person name="Deshpande S."/>
            <person name="Douglass A.P."/>
            <person name="Hanson S.J."/>
            <person name="Klenk H.-P."/>
            <person name="Labutti K."/>
            <person name="Lapidus A."/>
            <person name="Lindquist E."/>
            <person name="Lipzen A."/>
            <person name="Meier-Kolthoff J.P."/>
            <person name="Ohm R.A."/>
            <person name="Otillar R.P."/>
            <person name="Pangilinan J."/>
            <person name="Peng Y."/>
            <person name="Rokas A."/>
            <person name="Rosa C.A."/>
            <person name="Scheuner C."/>
            <person name="Sibirny A.A."/>
            <person name="Slot J.C."/>
            <person name="Stielow J.B."/>
            <person name="Sun H."/>
            <person name="Kurtzman C.P."/>
            <person name="Blackwell M."/>
            <person name="Grigoriev I.V."/>
            <person name="Jeffries T.W."/>
        </authorList>
    </citation>
    <scope>NUCLEOTIDE SEQUENCE [LARGE SCALE GENOMIC DNA]</scope>
    <source>
        <strain evidence="12">NRRL Y-2460</strain>
    </source>
</reference>
<dbReference type="Pfam" id="PF03074">
    <property type="entry name" value="GCS"/>
    <property type="match status" value="1"/>
</dbReference>
<keyword evidence="4 10" id="KW-0436">Ligase</keyword>
<evidence type="ECO:0000256" key="1">
    <source>
        <dbReference type="ARBA" id="ARBA00005006"/>
    </source>
</evidence>
<keyword evidence="12" id="KW-1185">Reference proteome</keyword>
<dbReference type="EMBL" id="KV454012">
    <property type="protein sequence ID" value="ODV97311.1"/>
    <property type="molecule type" value="Genomic_DNA"/>
</dbReference>
<evidence type="ECO:0000256" key="4">
    <source>
        <dbReference type="ARBA" id="ARBA00022598"/>
    </source>
</evidence>
<dbReference type="OrthoDB" id="7939818at2759"/>
<keyword evidence="5 10" id="KW-0317">Glutathione biosynthesis</keyword>
<comment type="pathway">
    <text evidence="1 10">Sulfur metabolism; glutathione biosynthesis; glutathione from L-cysteine and L-glutamate: step 1/2.</text>
</comment>
<dbReference type="PANTHER" id="PTHR11164:SF0">
    <property type="entry name" value="GLUTAMATE--CYSTEINE LIGASE CATALYTIC SUBUNIT"/>
    <property type="match status" value="1"/>
</dbReference>
<dbReference type="GO" id="GO:0042542">
    <property type="term" value="P:response to hydrogen peroxide"/>
    <property type="evidence" value="ECO:0007669"/>
    <property type="project" value="EnsemblFungi"/>
</dbReference>
<evidence type="ECO:0000256" key="8">
    <source>
        <dbReference type="ARBA" id="ARBA00030585"/>
    </source>
</evidence>
<gene>
    <name evidence="11" type="ORF">PACTADRAFT_49044</name>
</gene>
<dbReference type="SUPFAM" id="SSF55931">
    <property type="entry name" value="Glutamine synthetase/guanido kinase"/>
    <property type="match status" value="1"/>
</dbReference>
<dbReference type="GO" id="GO:0004357">
    <property type="term" value="F:glutamate-cysteine ligase activity"/>
    <property type="evidence" value="ECO:0007669"/>
    <property type="project" value="UniProtKB-UniRule"/>
</dbReference>
<comment type="similarity">
    <text evidence="2 10">Belongs to the glutamate--cysteine ligase type 3 family.</text>
</comment>
<protein>
    <recommendedName>
        <fullName evidence="3 10">Glutamate--cysteine ligase</fullName>
        <ecNumber evidence="3 10">6.3.2.2</ecNumber>
    </recommendedName>
    <alternativeName>
        <fullName evidence="9 10">Gamma-ECS</fullName>
    </alternativeName>
    <alternativeName>
        <fullName evidence="8 10">Gamma-glutamylcysteine synthetase</fullName>
    </alternativeName>
</protein>
<proteinExistence type="inferred from homology"/>
<name>A0A1E4TZZ3_PACTA</name>
<comment type="catalytic activity">
    <reaction evidence="10">
        <text>L-cysteine + L-glutamate + ATP = gamma-L-glutamyl-L-cysteine + ADP + phosphate + H(+)</text>
        <dbReference type="Rhea" id="RHEA:13285"/>
        <dbReference type="ChEBI" id="CHEBI:15378"/>
        <dbReference type="ChEBI" id="CHEBI:29985"/>
        <dbReference type="ChEBI" id="CHEBI:30616"/>
        <dbReference type="ChEBI" id="CHEBI:35235"/>
        <dbReference type="ChEBI" id="CHEBI:43474"/>
        <dbReference type="ChEBI" id="CHEBI:58173"/>
        <dbReference type="ChEBI" id="CHEBI:456216"/>
        <dbReference type="EC" id="6.3.2.2"/>
    </reaction>
</comment>
<evidence type="ECO:0000256" key="3">
    <source>
        <dbReference type="ARBA" id="ARBA00012220"/>
    </source>
</evidence>
<sequence length="659" mass="76093">MGLLSLGTPLHWKDTRKHADEVREQGIIQLIKMFESAHERKNDKFLWGDELEYMLLKIDEDSKDVKLAIDEDSILQRLSPEGCAYNKCIENEISFHPEYGRYMLEATPARPYDGEKIDDYLFVEKNMSIRRKIAINELHDKNVFPFTLTVYPRMGTPHFTYPDAIPNGEASKSLFLPDEIINRHVRFPTLTANIRRRRGAKVAINVPLYKDTRTRKNDEIDPTIPKRNLFPFHDAEPFLGAALPGHIYMDSMGFGMGCSCLQVTMQTPDLSANRYLYDSLVCITPIMLALTAASPIFRGFLADQDVRWNVISGSVDDRTPYERGVEPLKGHNLYGEIDVKNSSLYRIPKSRYDSVDQYLGDVGSDGITTNFFDKSYNDLTPVRNEKIFNKLTKEAKFDEILANHFAHLFIRDPIVVFSENLKQDNDFQTDHFENIQSTNWQTLRFKPPIQQAVPENHKTPGWRVEFRPMEISITDFENAAYAIFVVLLSRSILKYRPNFYLPITCVDKNMKLAHKRESATNGIFYFRKNILSKEVNSIAELSLNQIINGSNEFIGLIPLIEKFLNEELFKSATEEQLFKIRTYLKLVSYRASGEIPTTAKYIRNFVLNHPNYAKDSIVSKEINFDLIKNLSKLTAYDKEIVKDFFGNDIARDMEKMGYC</sequence>
<evidence type="ECO:0000256" key="7">
    <source>
        <dbReference type="ARBA" id="ARBA00022840"/>
    </source>
</evidence>
<organism evidence="11 12">
    <name type="scientific">Pachysolen tannophilus NRRL Y-2460</name>
    <dbReference type="NCBI Taxonomy" id="669874"/>
    <lineage>
        <taxon>Eukaryota</taxon>
        <taxon>Fungi</taxon>
        <taxon>Dikarya</taxon>
        <taxon>Ascomycota</taxon>
        <taxon>Saccharomycotina</taxon>
        <taxon>Pichiomycetes</taxon>
        <taxon>Pachysolenaceae</taxon>
        <taxon>Pachysolen</taxon>
    </lineage>
</organism>
<evidence type="ECO:0000256" key="6">
    <source>
        <dbReference type="ARBA" id="ARBA00022741"/>
    </source>
</evidence>
<dbReference type="Gene3D" id="1.10.8.960">
    <property type="match status" value="1"/>
</dbReference>
<dbReference type="GO" id="GO:0005737">
    <property type="term" value="C:cytoplasm"/>
    <property type="evidence" value="ECO:0007669"/>
    <property type="project" value="EnsemblFungi"/>
</dbReference>
<dbReference type="GO" id="GO:0005524">
    <property type="term" value="F:ATP binding"/>
    <property type="evidence" value="ECO:0007669"/>
    <property type="project" value="UniProtKB-UniRule"/>
</dbReference>
<evidence type="ECO:0000313" key="11">
    <source>
        <dbReference type="EMBL" id="ODV97311.1"/>
    </source>
</evidence>
<dbReference type="GO" id="GO:0046686">
    <property type="term" value="P:response to cadmium ion"/>
    <property type="evidence" value="ECO:0007669"/>
    <property type="project" value="EnsemblFungi"/>
</dbReference>
<dbReference type="Proteomes" id="UP000094236">
    <property type="component" value="Unassembled WGS sequence"/>
</dbReference>
<dbReference type="AlphaFoldDB" id="A0A1E4TZZ3"/>
<dbReference type="UniPathway" id="UPA00142">
    <property type="reaction ID" value="UER00209"/>
</dbReference>
<dbReference type="EC" id="6.3.2.2" evidence="3 10"/>
<dbReference type="PANTHER" id="PTHR11164">
    <property type="entry name" value="GLUTAMATE CYSTEINE LIGASE"/>
    <property type="match status" value="1"/>
</dbReference>
<evidence type="ECO:0000256" key="2">
    <source>
        <dbReference type="ARBA" id="ARBA00008100"/>
    </source>
</evidence>
<dbReference type="Gene3D" id="3.30.590.50">
    <property type="match status" value="2"/>
</dbReference>
<evidence type="ECO:0000313" key="12">
    <source>
        <dbReference type="Proteomes" id="UP000094236"/>
    </source>
</evidence>
<keyword evidence="6 10" id="KW-0547">Nucleotide-binding</keyword>
<evidence type="ECO:0000256" key="9">
    <source>
        <dbReference type="ARBA" id="ARBA00032122"/>
    </source>
</evidence>
<accession>A0A1E4TZZ3</accession>
<dbReference type="GO" id="GO:0006750">
    <property type="term" value="P:glutathione biosynthetic process"/>
    <property type="evidence" value="ECO:0007669"/>
    <property type="project" value="UniProtKB-UniRule"/>
</dbReference>
<dbReference type="FunFam" id="3.30.590.50:FF:000002">
    <property type="entry name" value="Glutamate--cysteine ligase catalytic subunit"/>
    <property type="match status" value="1"/>
</dbReference>
<evidence type="ECO:0000256" key="10">
    <source>
        <dbReference type="RuleBase" id="RU367135"/>
    </source>
</evidence>
<dbReference type="InterPro" id="IPR004308">
    <property type="entry name" value="GCS"/>
</dbReference>
<keyword evidence="7 10" id="KW-0067">ATP-binding</keyword>
<dbReference type="InterPro" id="IPR014746">
    <property type="entry name" value="Gln_synth/guanido_kin_cat_dom"/>
</dbReference>
<evidence type="ECO:0000256" key="5">
    <source>
        <dbReference type="ARBA" id="ARBA00022684"/>
    </source>
</evidence>